<evidence type="ECO:0000313" key="3">
    <source>
        <dbReference type="Proteomes" id="UP000053611"/>
    </source>
</evidence>
<dbReference type="GO" id="GO:0006406">
    <property type="term" value="P:mRNA export from nucleus"/>
    <property type="evidence" value="ECO:0007669"/>
    <property type="project" value="TreeGrafter"/>
</dbReference>
<dbReference type="GeneID" id="28986651"/>
<proteinExistence type="predicted"/>
<dbReference type="GO" id="GO:0000445">
    <property type="term" value="C:THO complex part of transcription export complex"/>
    <property type="evidence" value="ECO:0007669"/>
    <property type="project" value="TreeGrafter"/>
</dbReference>
<dbReference type="OrthoDB" id="9402762at2759"/>
<dbReference type="Proteomes" id="UP000053611">
    <property type="component" value="Unassembled WGS sequence"/>
</dbReference>
<dbReference type="PANTHER" id="PTHR13265:SF0">
    <property type="entry name" value="HPR1"/>
    <property type="match status" value="1"/>
</dbReference>
<dbReference type="PANTHER" id="PTHR13265">
    <property type="entry name" value="THO COMPLEX SUBUNIT 1"/>
    <property type="match status" value="1"/>
</dbReference>
<organism evidence="2 3">
    <name type="scientific">Cutaneotrichosporon oleaginosum</name>
    <dbReference type="NCBI Taxonomy" id="879819"/>
    <lineage>
        <taxon>Eukaryota</taxon>
        <taxon>Fungi</taxon>
        <taxon>Dikarya</taxon>
        <taxon>Basidiomycota</taxon>
        <taxon>Agaricomycotina</taxon>
        <taxon>Tremellomycetes</taxon>
        <taxon>Trichosporonales</taxon>
        <taxon>Trichosporonaceae</taxon>
        <taxon>Cutaneotrichosporon</taxon>
    </lineage>
</organism>
<dbReference type="Pfam" id="PF11957">
    <property type="entry name" value="efThoc1"/>
    <property type="match status" value="1"/>
</dbReference>
<evidence type="ECO:0000256" key="1">
    <source>
        <dbReference type="SAM" id="MobiDB-lite"/>
    </source>
</evidence>
<accession>A0A0J1B070</accession>
<reference evidence="2 3" key="1">
    <citation type="submission" date="2015-03" db="EMBL/GenBank/DDBJ databases">
        <title>Genomics and transcriptomics of the oil-accumulating basidiomycete yeast T. oleaginosus allow insights into substrate utilization and the diverse evolutionary trajectories of mating systems in fungi.</title>
        <authorList>
            <consortium name="DOE Joint Genome Institute"/>
            <person name="Kourist R."/>
            <person name="Kracht O."/>
            <person name="Bracharz F."/>
            <person name="Lipzen A."/>
            <person name="Nolan M."/>
            <person name="Ohm R."/>
            <person name="Grigoriev I."/>
            <person name="Sun S."/>
            <person name="Heitman J."/>
            <person name="Bruck T."/>
            <person name="Nowrousian M."/>
        </authorList>
    </citation>
    <scope>NUCLEOTIDE SEQUENCE [LARGE SCALE GENOMIC DNA]</scope>
    <source>
        <strain evidence="2 3">IBC0246</strain>
    </source>
</reference>
<feature type="compositionally biased region" description="Basic and acidic residues" evidence="1">
    <location>
        <begin position="612"/>
        <end position="628"/>
    </location>
</feature>
<dbReference type="EMBL" id="KQ087225">
    <property type="protein sequence ID" value="KLT40979.1"/>
    <property type="molecule type" value="Genomic_DNA"/>
</dbReference>
<gene>
    <name evidence="2" type="ORF">CC85DRAFT_313018</name>
</gene>
<name>A0A0J1B070_9TREE</name>
<dbReference type="AlphaFoldDB" id="A0A0J1B070"/>
<evidence type="ECO:0008006" key="4">
    <source>
        <dbReference type="Google" id="ProtNLM"/>
    </source>
</evidence>
<protein>
    <recommendedName>
        <fullName evidence="4">THO complex subunit 1 transcription elongation factor</fullName>
    </recommendedName>
</protein>
<evidence type="ECO:0000313" key="2">
    <source>
        <dbReference type="EMBL" id="KLT40979.1"/>
    </source>
</evidence>
<dbReference type="RefSeq" id="XP_018277470.1">
    <property type="nucleotide sequence ID" value="XM_018426048.1"/>
</dbReference>
<sequence>MGTPLYTALSGSLHAFAAASWTAREPALAKHTGSRALPPLDTEQLRAQVTKLWAATGTAEPSTGKRADVLRYTLEMVARDLAVRPVMNRELAEPEASASDASKARFQTALQDRLDIVLTLMEVVYAANPAPALETGALFIPLLEEYPELLLASTWHALFDYVVSRSPRFTQDMPVAKGKQLSMLRLINSFLRMLSTSPGDLDLRGRVQLFASRAINVADKSAINLRGEYARLTTNWEGKGEEVKEPASPVKAADGDIEMADKTVKSDSPAQPDFYASLWSLQQYFANPPSLDGPAVDDRTPFDDFRTKSDFVLGRMFEATRKERVLRGRNPERAAAARKRGHTEAFAYPRYLTSRSLLDYEVADPAFRRQILIQFFILFQFLLSLTKESAKKQTVTGGMPKTFVLEGSNQDWVNNTARLIRQELNQMPDGVDVDRVVAELMNRERRYAGWKNDGCLESEWDLTPASPELAQDAASKWKRHCGPMRRWMHSMGTQPLSRINAAKYTDMSDFLGDPVRTESVFTLEEQLSEIEAEEEDDRAMGREPPAELAERKRTINWLALRQARRTHPRFVASLGMEYNLHKLVAAIRENETKVAAKRAAADAAEESDGEKDEGADAVEKDSDDERPSSKPSPKENGSPARPVEPATTERPDASSVTPDVTAPEVTRQPEAPPSPIKTASPTHASSSTISPAPEVEPVGDVEMKSQSGESDLTPPPE</sequence>
<keyword evidence="3" id="KW-1185">Reference proteome</keyword>
<feature type="compositionally biased region" description="Polar residues" evidence="1">
    <location>
        <begin position="677"/>
        <end position="690"/>
    </location>
</feature>
<dbReference type="STRING" id="879819.A0A0J1B070"/>
<feature type="region of interest" description="Disordered" evidence="1">
    <location>
        <begin position="598"/>
        <end position="717"/>
    </location>
</feature>
<dbReference type="InterPro" id="IPR021861">
    <property type="entry name" value="THO_THOC1"/>
</dbReference>